<evidence type="ECO:0000313" key="2">
    <source>
        <dbReference type="EMBL" id="KFD63850.1"/>
    </source>
</evidence>
<sequence>MSRSAGGIYGKWVPRGNFPCDPRLSFHDRLDRRTGTVVSKETGRLFYLSISEFQEAKILRERPPGSAIVPPTLEH</sequence>
<keyword evidence="3" id="KW-1185">Reference proteome</keyword>
<evidence type="ECO:0000313" key="3">
    <source>
        <dbReference type="Proteomes" id="UP000030764"/>
    </source>
</evidence>
<dbReference type="EMBL" id="KL363225">
    <property type="protein sequence ID" value="KFD52645.1"/>
    <property type="molecule type" value="Genomic_DNA"/>
</dbReference>
<dbReference type="Proteomes" id="UP000030764">
    <property type="component" value="Unassembled WGS sequence"/>
</dbReference>
<dbReference type="Proteomes" id="UP000030758">
    <property type="component" value="Unassembled WGS sequence"/>
</dbReference>
<accession>A0A085M5Z9</accession>
<proteinExistence type="predicted"/>
<protein>
    <submittedName>
        <fullName evidence="1">Uncharacterized protein</fullName>
    </submittedName>
</protein>
<dbReference type="AlphaFoldDB" id="A0A085M5Z9"/>
<evidence type="ECO:0000313" key="1">
    <source>
        <dbReference type="EMBL" id="KFD52645.1"/>
    </source>
</evidence>
<gene>
    <name evidence="1" type="ORF">M513_06492</name>
    <name evidence="2" type="ORF">M514_06492</name>
</gene>
<organism evidence="1 3">
    <name type="scientific">Trichuris suis</name>
    <name type="common">pig whipworm</name>
    <dbReference type="NCBI Taxonomy" id="68888"/>
    <lineage>
        <taxon>Eukaryota</taxon>
        <taxon>Metazoa</taxon>
        <taxon>Ecdysozoa</taxon>
        <taxon>Nematoda</taxon>
        <taxon>Enoplea</taxon>
        <taxon>Dorylaimia</taxon>
        <taxon>Trichinellida</taxon>
        <taxon>Trichuridae</taxon>
        <taxon>Trichuris</taxon>
    </lineage>
</organism>
<name>A0A085M5Z9_9BILA</name>
<reference evidence="1 3" key="1">
    <citation type="journal article" date="2014" name="Nat. Genet.">
        <title>Genome and transcriptome of the porcine whipworm Trichuris suis.</title>
        <authorList>
            <person name="Jex A.R."/>
            <person name="Nejsum P."/>
            <person name="Schwarz E.M."/>
            <person name="Hu L."/>
            <person name="Young N.D."/>
            <person name="Hall R.S."/>
            <person name="Korhonen P.K."/>
            <person name="Liao S."/>
            <person name="Thamsborg S."/>
            <person name="Xia J."/>
            <person name="Xu P."/>
            <person name="Wang S."/>
            <person name="Scheerlinck J.P."/>
            <person name="Hofmann A."/>
            <person name="Sternberg P.W."/>
            <person name="Wang J."/>
            <person name="Gasser R.B."/>
        </authorList>
    </citation>
    <scope>NUCLEOTIDE SEQUENCE [LARGE SCALE GENOMIC DNA]</scope>
    <source>
        <strain evidence="2">DCEP-RM93F</strain>
        <strain evidence="1">DCEP-RM93M</strain>
    </source>
</reference>
<dbReference type="EMBL" id="KL367565">
    <property type="protein sequence ID" value="KFD63850.1"/>
    <property type="molecule type" value="Genomic_DNA"/>
</dbReference>